<organism evidence="3 4">
    <name type="scientific">Linnemannia hyalina</name>
    <dbReference type="NCBI Taxonomy" id="64524"/>
    <lineage>
        <taxon>Eukaryota</taxon>
        <taxon>Fungi</taxon>
        <taxon>Fungi incertae sedis</taxon>
        <taxon>Mucoromycota</taxon>
        <taxon>Mortierellomycotina</taxon>
        <taxon>Mortierellomycetes</taxon>
        <taxon>Mortierellales</taxon>
        <taxon>Mortierellaceae</taxon>
        <taxon>Linnemannia</taxon>
    </lineage>
</organism>
<feature type="region of interest" description="Disordered" evidence="1">
    <location>
        <begin position="452"/>
        <end position="510"/>
    </location>
</feature>
<dbReference type="AlphaFoldDB" id="A0A9P7XW52"/>
<feature type="region of interest" description="Disordered" evidence="1">
    <location>
        <begin position="349"/>
        <end position="433"/>
    </location>
</feature>
<keyword evidence="4" id="KW-1185">Reference proteome</keyword>
<proteinExistence type="predicted"/>
<feature type="compositionally biased region" description="Basic and acidic residues" evidence="1">
    <location>
        <begin position="122"/>
        <end position="132"/>
    </location>
</feature>
<evidence type="ECO:0000256" key="2">
    <source>
        <dbReference type="SAM" id="Phobius"/>
    </source>
</evidence>
<feature type="compositionally biased region" description="Low complexity" evidence="1">
    <location>
        <begin position="414"/>
        <end position="429"/>
    </location>
</feature>
<dbReference type="EMBL" id="JAHRHY010000007">
    <property type="protein sequence ID" value="KAG9068241.1"/>
    <property type="molecule type" value="Genomic_DNA"/>
</dbReference>
<dbReference type="OrthoDB" id="2417988at2759"/>
<feature type="compositionally biased region" description="Low complexity" evidence="1">
    <location>
        <begin position="229"/>
        <end position="251"/>
    </location>
</feature>
<gene>
    <name evidence="3" type="ORF">KI688_011836</name>
</gene>
<feature type="compositionally biased region" description="Polar residues" evidence="1">
    <location>
        <begin position="475"/>
        <end position="484"/>
    </location>
</feature>
<feature type="transmembrane region" description="Helical" evidence="2">
    <location>
        <begin position="58"/>
        <end position="77"/>
    </location>
</feature>
<dbReference type="Proteomes" id="UP000707451">
    <property type="component" value="Unassembled WGS sequence"/>
</dbReference>
<sequence length="510" mass="55953">MPLLIQAVPLAKNWHGSHYWRTPDFDTFPEELEYLPREEITKRFEKLNLIARRTYPTIWPNIIFILFFLGLTGAAGYALSKIGSSNLSIMGQGICFLLPIAIVVWVKVRKDTKARARRRIDHHQTPDDHEGSDIATLHRVSWVDPRHRREHPTQGPQEGDQDQRPPSFIRHTPEEPSSTVTPPSPIVSLFETIRARTQRGRTTSVDSTNSTNFVTLPPQQQEIDISSSTATTTETNTPNISPASSSIPSATRGESPTTIFTAGASIWSIIREYLGNSLCYGFCFAEPKVWLIEISLRECQLDEYALMVPSPVYCDYRLPGYDDVIAGAGGSAGESSGIAAAASSSRTGLNRYNGLPPAYESESESEGEDDDDLDDEDDDDDDDDLESDGIEAQIQDSTGYRLTRPTPAHLPDIGTGSNSASASTMAANSLQPPMEMIQRPFEMTSIVVLATPQSSATTTSGTPPPPTRPFPFNTYGSSSSQEYTPNDPRHMTQSSISLPSIVEVPADASK</sequence>
<comment type="caution">
    <text evidence="3">The sequence shown here is derived from an EMBL/GenBank/DDBJ whole genome shotgun (WGS) entry which is preliminary data.</text>
</comment>
<keyword evidence="2" id="KW-0812">Transmembrane</keyword>
<feature type="region of interest" description="Disordered" evidence="1">
    <location>
        <begin position="116"/>
        <end position="186"/>
    </location>
</feature>
<name>A0A9P7XW52_9FUNG</name>
<feature type="compositionally biased region" description="Acidic residues" evidence="1">
    <location>
        <begin position="361"/>
        <end position="389"/>
    </location>
</feature>
<evidence type="ECO:0000313" key="3">
    <source>
        <dbReference type="EMBL" id="KAG9068241.1"/>
    </source>
</evidence>
<accession>A0A9P7XW52</accession>
<feature type="compositionally biased region" description="Low complexity" evidence="1">
    <location>
        <begin position="452"/>
        <end position="461"/>
    </location>
</feature>
<evidence type="ECO:0000313" key="4">
    <source>
        <dbReference type="Proteomes" id="UP000707451"/>
    </source>
</evidence>
<feature type="transmembrane region" description="Helical" evidence="2">
    <location>
        <begin position="89"/>
        <end position="108"/>
    </location>
</feature>
<keyword evidence="2" id="KW-0472">Membrane</keyword>
<evidence type="ECO:0000256" key="1">
    <source>
        <dbReference type="SAM" id="MobiDB-lite"/>
    </source>
</evidence>
<reference evidence="3" key="1">
    <citation type="submission" date="2021-06" db="EMBL/GenBank/DDBJ databases">
        <title>Genome Sequence of Mortierella hyaline Strain SCG-10, a Cold-Adapted, Nitrate-Reducing Fungus Isolated from Soil in Minnesota, USA.</title>
        <authorList>
            <person name="Aldossari N."/>
        </authorList>
    </citation>
    <scope>NUCLEOTIDE SEQUENCE</scope>
    <source>
        <strain evidence="3">SCG-10</strain>
    </source>
</reference>
<protein>
    <submittedName>
        <fullName evidence="3">Uncharacterized protein</fullName>
    </submittedName>
</protein>
<keyword evidence="2" id="KW-1133">Transmembrane helix</keyword>
<feature type="region of interest" description="Disordered" evidence="1">
    <location>
        <begin position="229"/>
        <end position="255"/>
    </location>
</feature>